<dbReference type="EMBL" id="CM029054">
    <property type="protein sequence ID" value="KAG2538721.1"/>
    <property type="molecule type" value="Genomic_DNA"/>
</dbReference>
<gene>
    <name evidence="2" type="ORF">PVAP13_9NG424400</name>
</gene>
<dbReference type="Proteomes" id="UP000823388">
    <property type="component" value="Chromosome 9N"/>
</dbReference>
<protein>
    <recommendedName>
        <fullName evidence="1">F-box protein AT5G49610-like beta-propeller domain-containing protein</fullName>
    </recommendedName>
</protein>
<name>A0A8T0MMT3_PANVG</name>
<dbReference type="InterPro" id="IPR036047">
    <property type="entry name" value="F-box-like_dom_sf"/>
</dbReference>
<evidence type="ECO:0000313" key="2">
    <source>
        <dbReference type="EMBL" id="KAG2538721.1"/>
    </source>
</evidence>
<evidence type="ECO:0000259" key="1">
    <source>
        <dbReference type="Pfam" id="PF23635"/>
    </source>
</evidence>
<dbReference type="PANTHER" id="PTHR32133:SF321">
    <property type="entry name" value="F-BOX DOMAIN-CONTAINING PROTEIN"/>
    <property type="match status" value="1"/>
</dbReference>
<sequence length="397" mass="44842">MSCHTSPSTESLPDDALAQILLRVPPHPTCLARASLAGKGLRRVITRPDFLRTFREHHHMTPPLLGFFHDDGNLPNNFLPVGDSPDRVSAAAFDPMEEAGWRVVDSRHGRVLLRSPDRLRFLVWEPMAGRRRYIDAPPPHDHGMDEEDQLQYRFSNAALVCTNGQEEGHSNCHDDCPLSVLFVVTPYLEWEGETTVVYLYSSEQELWNEVASGDFSPLLITQRPVVLLQNNVLYWTMALPSGMIQNSILAFELDSQRLYLIRQPAYIFDAEHAHVQVMEAEDGRLGVVAACGLSLQLWVLHGYDGNDRELWVINRETFLYAELAPPEPIFGDYYLIWILGVEDNVVFVRTEAGIIEVDLQTDKSKRLCDGYGIEALYPYRSFYRQGIGAGDGGNGQD</sequence>
<reference evidence="2" key="1">
    <citation type="submission" date="2020-05" db="EMBL/GenBank/DDBJ databases">
        <title>WGS assembly of Panicum virgatum.</title>
        <authorList>
            <person name="Lovell J.T."/>
            <person name="Jenkins J."/>
            <person name="Shu S."/>
            <person name="Juenger T.E."/>
            <person name="Schmutz J."/>
        </authorList>
    </citation>
    <scope>NUCLEOTIDE SEQUENCE</scope>
    <source>
        <strain evidence="2">AP13</strain>
    </source>
</reference>
<keyword evidence="3" id="KW-1185">Reference proteome</keyword>
<dbReference type="PANTHER" id="PTHR32133">
    <property type="entry name" value="OS07G0120400 PROTEIN"/>
    <property type="match status" value="1"/>
</dbReference>
<dbReference type="InterPro" id="IPR056594">
    <property type="entry name" value="AT5G49610-like_b-prop"/>
</dbReference>
<comment type="caution">
    <text evidence="2">The sequence shown here is derived from an EMBL/GenBank/DDBJ whole genome shotgun (WGS) entry which is preliminary data.</text>
</comment>
<organism evidence="2 3">
    <name type="scientific">Panicum virgatum</name>
    <name type="common">Blackwell switchgrass</name>
    <dbReference type="NCBI Taxonomy" id="38727"/>
    <lineage>
        <taxon>Eukaryota</taxon>
        <taxon>Viridiplantae</taxon>
        <taxon>Streptophyta</taxon>
        <taxon>Embryophyta</taxon>
        <taxon>Tracheophyta</taxon>
        <taxon>Spermatophyta</taxon>
        <taxon>Magnoliopsida</taxon>
        <taxon>Liliopsida</taxon>
        <taxon>Poales</taxon>
        <taxon>Poaceae</taxon>
        <taxon>PACMAD clade</taxon>
        <taxon>Panicoideae</taxon>
        <taxon>Panicodae</taxon>
        <taxon>Paniceae</taxon>
        <taxon>Panicinae</taxon>
        <taxon>Panicum</taxon>
        <taxon>Panicum sect. Hiantes</taxon>
    </lineage>
</organism>
<dbReference type="SUPFAM" id="SSF81383">
    <property type="entry name" value="F-box domain"/>
    <property type="match status" value="1"/>
</dbReference>
<dbReference type="AlphaFoldDB" id="A0A8T0MMT3"/>
<proteinExistence type="predicted"/>
<evidence type="ECO:0000313" key="3">
    <source>
        <dbReference type="Proteomes" id="UP000823388"/>
    </source>
</evidence>
<dbReference type="Pfam" id="PF23635">
    <property type="entry name" value="Beta-prop_AT5G49610-like"/>
    <property type="match status" value="1"/>
</dbReference>
<accession>A0A8T0MMT3</accession>
<feature type="domain" description="F-box protein AT5G49610-like beta-propeller" evidence="1">
    <location>
        <begin position="102"/>
        <end position="365"/>
    </location>
</feature>